<reference evidence="2 3" key="1">
    <citation type="submission" date="2018-09" db="EMBL/GenBank/DDBJ databases">
        <authorList>
            <person name="Bringhurst R.M."/>
        </authorList>
    </citation>
    <scope>NUCLEOTIDE SEQUENCE [LARGE SCALE GENOMIC DNA]</scope>
</reference>
<sequence length="299" mass="32512">MSCGAELEANALLTALVAGEDFTLPDIDMSGSEYDIPGGINSPIYAEIEKITTEQLTTREVGGSGVFDALMQSASNHLLAEFKNNRITGGDYVKAYIATMEACMANAMQFLTTKDQAYWNAVTAQVAAITARANLGIIKANFVTAKIQALATKAEYALTKLKLSNESVTYCTAQYNLSSMLPQQLLMLKNQTTQVAEQTKLTTEQINMTKEQKEAQRAQTSDTRTDGTRVAGSVGKQKELYDQQITSYKRDAEVKAAKLFTDAWVTQKTIDEGLSPPNGFTNSSLDRILTALKNNNALG</sequence>
<dbReference type="Proteomes" id="UP000281968">
    <property type="component" value="Segment"/>
</dbReference>
<feature type="region of interest" description="Disordered" evidence="1">
    <location>
        <begin position="209"/>
        <end position="232"/>
    </location>
</feature>
<proteinExistence type="predicted"/>
<accession>A0A3G3MD65</accession>
<name>A0A3G3MD65_9CAUD</name>
<evidence type="ECO:0000256" key="1">
    <source>
        <dbReference type="SAM" id="MobiDB-lite"/>
    </source>
</evidence>
<organism evidence="2 3">
    <name type="scientific">Escherichia phage OLB145</name>
    <dbReference type="NCBI Taxonomy" id="2448910"/>
    <lineage>
        <taxon>Viruses</taxon>
        <taxon>Duplodnaviria</taxon>
        <taxon>Heunggongvirae</taxon>
        <taxon>Uroviricota</taxon>
        <taxon>Caudoviricetes</taxon>
        <taxon>Schitoviridae</taxon>
        <taxon>Enquatrovirinae</taxon>
        <taxon>Enquatrovirus</taxon>
        <taxon>Enquatrovirus N4</taxon>
    </lineage>
</organism>
<evidence type="ECO:0000313" key="2">
    <source>
        <dbReference type="EMBL" id="AYR04238.1"/>
    </source>
</evidence>
<dbReference type="EMBL" id="MH992123">
    <property type="protein sequence ID" value="AYR04238.1"/>
    <property type="molecule type" value="Genomic_DNA"/>
</dbReference>
<protein>
    <submittedName>
        <fullName evidence="2">Structural protein</fullName>
    </submittedName>
</protein>
<evidence type="ECO:0000313" key="3">
    <source>
        <dbReference type="Proteomes" id="UP000281968"/>
    </source>
</evidence>